<dbReference type="GO" id="GO:0016102">
    <property type="term" value="P:diterpenoid biosynthetic process"/>
    <property type="evidence" value="ECO:0007669"/>
    <property type="project" value="InterPro"/>
</dbReference>
<proteinExistence type="evidence at transcript level"/>
<dbReference type="PANTHER" id="PTHR31225:SF0">
    <property type="entry name" value="S-(+)-LINALOOL SYNTHASE, CHLOROPLASTIC"/>
    <property type="match status" value="1"/>
</dbReference>
<feature type="compositionally biased region" description="Polar residues" evidence="5">
    <location>
        <begin position="1"/>
        <end position="11"/>
    </location>
</feature>
<reference evidence="8" key="2">
    <citation type="submission" date="2019-10" db="EMBL/GenBank/DDBJ databases">
        <title>In vivo functional analysis of terpene synthase genes from medicinal plant Scoparia dulcis.</title>
        <authorList>
            <person name="Yamamura Y."/>
            <person name="Ishita K."/>
            <person name="Yamamoto R."/>
            <person name="Lee J.B."/>
        </authorList>
    </citation>
    <scope>NUCLEOTIDE SEQUENCE</scope>
</reference>
<keyword evidence="4" id="KW-0456">Lyase</keyword>
<evidence type="ECO:0000256" key="2">
    <source>
        <dbReference type="ARBA" id="ARBA00022723"/>
    </source>
</evidence>
<dbReference type="GO" id="GO:0000287">
    <property type="term" value="F:magnesium ion binding"/>
    <property type="evidence" value="ECO:0007669"/>
    <property type="project" value="InterPro"/>
</dbReference>
<dbReference type="SUPFAM" id="SSF48239">
    <property type="entry name" value="Terpenoid cyclases/Protein prenyltransferases"/>
    <property type="match status" value="1"/>
</dbReference>
<dbReference type="InterPro" id="IPR005630">
    <property type="entry name" value="Terpene_synthase_metal-bd"/>
</dbReference>
<dbReference type="Gene3D" id="1.10.600.10">
    <property type="entry name" value="Farnesyl Diphosphate Synthase"/>
    <property type="match status" value="1"/>
</dbReference>
<dbReference type="Pfam" id="PF03936">
    <property type="entry name" value="Terpene_synth_C"/>
    <property type="match status" value="1"/>
</dbReference>
<accession>A0A5K7XXZ0</accession>
<dbReference type="SFLD" id="SFLDS00005">
    <property type="entry name" value="Isoprenoid_Synthase_Type_I"/>
    <property type="match status" value="1"/>
</dbReference>
<evidence type="ECO:0000256" key="3">
    <source>
        <dbReference type="ARBA" id="ARBA00022842"/>
    </source>
</evidence>
<comment type="cofactor">
    <cofactor evidence="1">
        <name>Mg(2+)</name>
        <dbReference type="ChEBI" id="CHEBI:18420"/>
    </cofactor>
</comment>
<keyword evidence="3" id="KW-0460">Magnesium</keyword>
<dbReference type="CDD" id="cd00684">
    <property type="entry name" value="Terpene_cyclase_plant_C1"/>
    <property type="match status" value="1"/>
</dbReference>
<evidence type="ECO:0000256" key="4">
    <source>
        <dbReference type="ARBA" id="ARBA00023239"/>
    </source>
</evidence>
<dbReference type="InterPro" id="IPR034741">
    <property type="entry name" value="Terpene_cyclase-like_1_C"/>
</dbReference>
<evidence type="ECO:0000259" key="6">
    <source>
        <dbReference type="Pfam" id="PF01397"/>
    </source>
</evidence>
<name>A0A5K7XXZ0_SCODU</name>
<evidence type="ECO:0000313" key="8">
    <source>
        <dbReference type="EMBL" id="BBO53756.1"/>
    </source>
</evidence>
<reference evidence="8" key="1">
    <citation type="journal article" date="2017" name="Sci. Rep.">
        <title>Elucidation of terpenoid metabolism in Scoparia dulcis by RNA-seq analysis.</title>
        <authorList>
            <person name="Yamamura Y."/>
            <person name="Kurosaki F."/>
            <person name="Lee J.B."/>
        </authorList>
    </citation>
    <scope>NUCLEOTIDE SEQUENCE</scope>
</reference>
<dbReference type="InterPro" id="IPR001906">
    <property type="entry name" value="Terpene_synth_N"/>
</dbReference>
<protein>
    <submittedName>
        <fullName evidence="8">Putative nerolidol synthase</fullName>
    </submittedName>
</protein>
<dbReference type="Pfam" id="PF01397">
    <property type="entry name" value="Terpene_synth"/>
    <property type="match status" value="1"/>
</dbReference>
<keyword evidence="2" id="KW-0479">Metal-binding</keyword>
<dbReference type="AlphaFoldDB" id="A0A5K7XXZ0"/>
<dbReference type="InterPro" id="IPR050148">
    <property type="entry name" value="Terpene_synthase-like"/>
</dbReference>
<dbReference type="InterPro" id="IPR044814">
    <property type="entry name" value="Terpene_cyclase_plant_C1"/>
</dbReference>
<sequence length="577" mass="66229">MDFSNVANGTSEFDHCAAPHVSQTSNTPEEWSISHEDIYTSSSVLNLLNTSHYAGNLSIEHERKIEEVRNLLKSKGESESPLDSLLFVDAIQRVGVSSHFQQEIETILRQMYTATSESMYGFNTLHDVSLLFRLLREHGLFISSDVFKNFRGKDGMFNVELSQDIRSLMELYEAAQFGVEGEDILDEAVEFSRQQLNKCSSELDIDGKWSKVVANTLRHPYHKSIARLTGKDFFMRDCKGLKEEERTLRELAILELHLGRSVYQQELLQVSRWWSGLGLAENLKIARNQPVKWYTWCMAGLIDDISLSQQRIELTKPIAFIYLIDDIYDLYGKLDELIIFTEAVNKWDYATIDMLPDYMKMCYRALLDTTNEIAHKIYEMHGYNPIDYLKAAWSTLCDAFLLEAKWLDFGKLPMADEYLENGKVSSGVPMVLVHLFFLLDNGGAHGGPKNLSDVSQLISNVATLLRLWDDLGTAKDENQDGKDGSYLDCYMQDNNGLVGLEQAREKVKDLIAKEWRSLNEECFHRNHFGSPSFKKACLNMARMIPLMYGYDDNRRLPVLQEYVYFTLFNNDLSSNLH</sequence>
<evidence type="ECO:0000259" key="7">
    <source>
        <dbReference type="Pfam" id="PF03936"/>
    </source>
</evidence>
<feature type="region of interest" description="Disordered" evidence="5">
    <location>
        <begin position="1"/>
        <end position="30"/>
    </location>
</feature>
<organism evidence="8">
    <name type="scientific">Scoparia dulcis</name>
    <name type="common">Sweet broom</name>
    <name type="synonym">Capraria dulcis</name>
    <dbReference type="NCBI Taxonomy" id="107240"/>
    <lineage>
        <taxon>Eukaryota</taxon>
        <taxon>Viridiplantae</taxon>
        <taxon>Streptophyta</taxon>
        <taxon>Embryophyta</taxon>
        <taxon>Tracheophyta</taxon>
        <taxon>Spermatophyta</taxon>
        <taxon>Magnoliopsida</taxon>
        <taxon>eudicotyledons</taxon>
        <taxon>Gunneridae</taxon>
        <taxon>Pentapetalae</taxon>
        <taxon>asterids</taxon>
        <taxon>lamiids</taxon>
        <taxon>Lamiales</taxon>
        <taxon>Plantaginaceae</taxon>
        <taxon>Gratioleae</taxon>
        <taxon>Scoparia</taxon>
    </lineage>
</organism>
<feature type="domain" description="Terpene synthase N-terminal" evidence="6">
    <location>
        <begin position="49"/>
        <end position="216"/>
    </location>
</feature>
<evidence type="ECO:0000256" key="1">
    <source>
        <dbReference type="ARBA" id="ARBA00001946"/>
    </source>
</evidence>
<dbReference type="InterPro" id="IPR008930">
    <property type="entry name" value="Terpenoid_cyclase/PrenylTrfase"/>
</dbReference>
<dbReference type="InterPro" id="IPR036965">
    <property type="entry name" value="Terpene_synth_N_sf"/>
</dbReference>
<dbReference type="Gene3D" id="1.50.10.130">
    <property type="entry name" value="Terpene synthase, N-terminal domain"/>
    <property type="match status" value="1"/>
</dbReference>
<evidence type="ECO:0000256" key="5">
    <source>
        <dbReference type="SAM" id="MobiDB-lite"/>
    </source>
</evidence>
<gene>
    <name evidence="8" type="primary">SdTPS13</name>
</gene>
<feature type="domain" description="Terpene synthase metal-binding" evidence="7">
    <location>
        <begin position="277"/>
        <end position="516"/>
    </location>
</feature>
<dbReference type="PANTHER" id="PTHR31225">
    <property type="entry name" value="OS04G0344100 PROTEIN-RELATED"/>
    <property type="match status" value="1"/>
</dbReference>
<dbReference type="SUPFAM" id="SSF48576">
    <property type="entry name" value="Terpenoid synthases"/>
    <property type="match status" value="1"/>
</dbReference>
<dbReference type="EMBL" id="LC505624">
    <property type="protein sequence ID" value="BBO53756.1"/>
    <property type="molecule type" value="mRNA"/>
</dbReference>
<dbReference type="GO" id="GO:0010333">
    <property type="term" value="F:terpene synthase activity"/>
    <property type="evidence" value="ECO:0007669"/>
    <property type="project" value="InterPro"/>
</dbReference>
<dbReference type="InterPro" id="IPR008949">
    <property type="entry name" value="Isoprenoid_synthase_dom_sf"/>
</dbReference>
<dbReference type="SFLD" id="SFLDG01019">
    <property type="entry name" value="Terpene_Cyclase_Like_1_C_Termi"/>
    <property type="match status" value="1"/>
</dbReference>